<dbReference type="EMBL" id="NXIB02000020">
    <property type="protein sequence ID" value="PHX56453.1"/>
    <property type="molecule type" value="Genomic_DNA"/>
</dbReference>
<evidence type="ECO:0000313" key="3">
    <source>
        <dbReference type="Proteomes" id="UP000226442"/>
    </source>
</evidence>
<dbReference type="AlphaFoldDB" id="A0A2G4F3U6"/>
<dbReference type="Gene3D" id="2.160.20.80">
    <property type="entry name" value="E3 ubiquitin-protein ligase SopA"/>
    <property type="match status" value="1"/>
</dbReference>
<sequence>MTVDEAIAIAETVLDGEGLNDVQELIFRQCWEGRCSYEEISQLSQYNDEYIKALAAKLWKQLSQAFDEKVKKNNLRSVFKRYLQRHQVTLHRTQVIGVNLSGANLSGARVSFANLSEYDSSTDLQGATISDNKTVSDQIIKAEDAHNQGILSSIKSRIYHWNDLRFHCEEQVKIAEALDRTNTLFFPNSKARLTTPAGRQNQEPDFLIFHQGKWGILEISHPDTAKDETRDRDFASHGITIIHYCDAERCCEDADRIVQEFLDILSQSTMQNTENLHPIVLNPVKN</sequence>
<accession>A0A2G4F3U6</accession>
<dbReference type="Pfam" id="PF00805">
    <property type="entry name" value="Pentapeptide"/>
    <property type="match status" value="1"/>
</dbReference>
<dbReference type="OrthoDB" id="455339at2"/>
<feature type="domain" description="vWA-MoxR associated protein N-terminal HTH" evidence="1">
    <location>
        <begin position="1"/>
        <end position="82"/>
    </location>
</feature>
<organism evidence="2 3">
    <name type="scientific">Tychonema bourrellyi FEM_GT703</name>
    <dbReference type="NCBI Taxonomy" id="2040638"/>
    <lineage>
        <taxon>Bacteria</taxon>
        <taxon>Bacillati</taxon>
        <taxon>Cyanobacteriota</taxon>
        <taxon>Cyanophyceae</taxon>
        <taxon>Oscillatoriophycideae</taxon>
        <taxon>Oscillatoriales</taxon>
        <taxon>Microcoleaceae</taxon>
        <taxon>Tychonema</taxon>
    </lineage>
</organism>
<protein>
    <recommendedName>
        <fullName evidence="1">vWA-MoxR associated protein N-terminal HTH domain-containing protein</fullName>
    </recommendedName>
</protein>
<dbReference type="InterPro" id="IPR001646">
    <property type="entry name" value="5peptide_repeat"/>
</dbReference>
<gene>
    <name evidence="2" type="ORF">CP500_005485</name>
</gene>
<proteinExistence type="predicted"/>
<evidence type="ECO:0000313" key="2">
    <source>
        <dbReference type="EMBL" id="PHX56453.1"/>
    </source>
</evidence>
<dbReference type="RefSeq" id="WP_096828666.1">
    <property type="nucleotide sequence ID" value="NZ_NXIB02000020.1"/>
</dbReference>
<dbReference type="SUPFAM" id="SSF141571">
    <property type="entry name" value="Pentapeptide repeat-like"/>
    <property type="match status" value="1"/>
</dbReference>
<dbReference type="InterPro" id="IPR058651">
    <property type="entry name" value="HTH_VMAP-M9"/>
</dbReference>
<evidence type="ECO:0000259" key="1">
    <source>
        <dbReference type="Pfam" id="PF26355"/>
    </source>
</evidence>
<dbReference type="Proteomes" id="UP000226442">
    <property type="component" value="Unassembled WGS sequence"/>
</dbReference>
<comment type="caution">
    <text evidence="2">The sequence shown here is derived from an EMBL/GenBank/DDBJ whole genome shotgun (WGS) entry which is preliminary data.</text>
</comment>
<keyword evidence="3" id="KW-1185">Reference proteome</keyword>
<reference evidence="2" key="1">
    <citation type="submission" date="2017-10" db="EMBL/GenBank/DDBJ databases">
        <title>Draft genome sequence of the planktic cyanobacteria Tychonema bourrellyi isolated from alpine lentic freshwater.</title>
        <authorList>
            <person name="Tett A."/>
            <person name="Armanini F."/>
            <person name="Asnicar F."/>
            <person name="Boscaini A."/>
            <person name="Pasolli E."/>
            <person name="Zolfo M."/>
            <person name="Donati C."/>
            <person name="Salmaso N."/>
            <person name="Segata N."/>
        </authorList>
    </citation>
    <scope>NUCLEOTIDE SEQUENCE</scope>
    <source>
        <strain evidence="2">FEM_GT703</strain>
    </source>
</reference>
<name>A0A2G4F3U6_9CYAN</name>
<dbReference type="Pfam" id="PF26355">
    <property type="entry name" value="HTH_VMAP-M9"/>
    <property type="match status" value="1"/>
</dbReference>